<proteinExistence type="predicted"/>
<feature type="domain" description="IraD/Gp25-like" evidence="1">
    <location>
        <begin position="13"/>
        <end position="96"/>
    </location>
</feature>
<dbReference type="Gene3D" id="3.10.450.40">
    <property type="match status" value="1"/>
</dbReference>
<dbReference type="SUPFAM" id="SSF160719">
    <property type="entry name" value="gpW/gp25-like"/>
    <property type="match status" value="1"/>
</dbReference>
<sequence length="116" mass="12423">MRGMSRDTGKPLDGEAHLAQSIGDILLTPLGSRVGVRDYGSLLPDLIDQPMNDLGRLRLFAASAVAIARWEPRVRVTGFRLASDARGATALTIEGRRRDLAGPAAPARLTIPLRPA</sequence>
<evidence type="ECO:0000259" key="1">
    <source>
        <dbReference type="Pfam" id="PF04965"/>
    </source>
</evidence>
<protein>
    <submittedName>
        <fullName evidence="2">GPW/gp25 family protein</fullName>
    </submittedName>
</protein>
<reference evidence="2" key="1">
    <citation type="journal article" date="2022" name="Toxins">
        <title>Genomic Analysis of Sphingopyxis sp. USTB-05 for Biodegrading Cyanobacterial Hepatotoxins.</title>
        <authorList>
            <person name="Liu C."/>
            <person name="Xu Q."/>
            <person name="Zhao Z."/>
            <person name="Zhang H."/>
            <person name="Liu X."/>
            <person name="Yin C."/>
            <person name="Liu Y."/>
            <person name="Yan H."/>
        </authorList>
    </citation>
    <scope>NUCLEOTIDE SEQUENCE</scope>
    <source>
        <strain evidence="2">NBD5</strain>
    </source>
</reference>
<dbReference type="Proteomes" id="UP001056937">
    <property type="component" value="Chromosome 1"/>
</dbReference>
<dbReference type="Pfam" id="PF04965">
    <property type="entry name" value="GPW_gp25"/>
    <property type="match status" value="1"/>
</dbReference>
<name>A0ABY4X717_9SPHN</name>
<dbReference type="InterPro" id="IPR007048">
    <property type="entry name" value="IraD/Gp25-like"/>
</dbReference>
<evidence type="ECO:0000313" key="2">
    <source>
        <dbReference type="EMBL" id="USI72700.1"/>
    </source>
</evidence>
<gene>
    <name evidence="2" type="ORF">LHA26_15720</name>
</gene>
<evidence type="ECO:0000313" key="3">
    <source>
        <dbReference type="Proteomes" id="UP001056937"/>
    </source>
</evidence>
<organism evidence="2 3">
    <name type="scientific">Sphingomonas morindae</name>
    <dbReference type="NCBI Taxonomy" id="1541170"/>
    <lineage>
        <taxon>Bacteria</taxon>
        <taxon>Pseudomonadati</taxon>
        <taxon>Pseudomonadota</taxon>
        <taxon>Alphaproteobacteria</taxon>
        <taxon>Sphingomonadales</taxon>
        <taxon>Sphingomonadaceae</taxon>
        <taxon>Sphingomonas</taxon>
    </lineage>
</organism>
<keyword evidence="3" id="KW-1185">Reference proteome</keyword>
<accession>A0ABY4X717</accession>
<dbReference type="EMBL" id="CP084930">
    <property type="protein sequence ID" value="USI72700.1"/>
    <property type="molecule type" value="Genomic_DNA"/>
</dbReference>